<protein>
    <recommendedName>
        <fullName evidence="4">Outer membrane repeat protein</fullName>
    </recommendedName>
</protein>
<reference evidence="2 3" key="1">
    <citation type="submission" date="2020-07" db="EMBL/GenBank/DDBJ databases">
        <title>Genomic Encyclopedia of Type Strains, Phase IV (KMG-V): Genome sequencing to study the core and pangenomes of soil and plant-associated prokaryotes.</title>
        <authorList>
            <person name="Whitman W."/>
        </authorList>
    </citation>
    <scope>NUCLEOTIDE SEQUENCE [LARGE SCALE GENOMIC DNA]</scope>
    <source>
        <strain evidence="2 3">RH2WT43</strain>
    </source>
</reference>
<dbReference type="InterPro" id="IPR011050">
    <property type="entry name" value="Pectin_lyase_fold/virulence"/>
</dbReference>
<dbReference type="Proteomes" id="UP000550401">
    <property type="component" value="Unassembled WGS sequence"/>
</dbReference>
<comment type="caution">
    <text evidence="2">The sequence shown here is derived from an EMBL/GenBank/DDBJ whole genome shotgun (WGS) entry which is preliminary data.</text>
</comment>
<feature type="chain" id="PRO_5032879394" description="Outer membrane repeat protein" evidence="1">
    <location>
        <begin position="27"/>
        <end position="470"/>
    </location>
</feature>
<dbReference type="AlphaFoldDB" id="A0A839EXH3"/>
<organism evidence="2 3">
    <name type="scientific">Dokdonella fugitiva</name>
    <dbReference type="NCBI Taxonomy" id="328517"/>
    <lineage>
        <taxon>Bacteria</taxon>
        <taxon>Pseudomonadati</taxon>
        <taxon>Pseudomonadota</taxon>
        <taxon>Gammaproteobacteria</taxon>
        <taxon>Lysobacterales</taxon>
        <taxon>Rhodanobacteraceae</taxon>
        <taxon>Dokdonella</taxon>
    </lineage>
</organism>
<keyword evidence="1" id="KW-0732">Signal</keyword>
<dbReference type="NCBIfam" id="NF041518">
    <property type="entry name" value="choice_anch_Q"/>
    <property type="match status" value="1"/>
</dbReference>
<evidence type="ECO:0000313" key="3">
    <source>
        <dbReference type="Proteomes" id="UP000550401"/>
    </source>
</evidence>
<dbReference type="InterPro" id="IPR012334">
    <property type="entry name" value="Pectin_lyas_fold"/>
</dbReference>
<evidence type="ECO:0008006" key="4">
    <source>
        <dbReference type="Google" id="ProtNLM"/>
    </source>
</evidence>
<proteinExistence type="predicted"/>
<dbReference type="InterPro" id="IPR059226">
    <property type="entry name" value="Choice_anch_Q_dom"/>
</dbReference>
<dbReference type="SUPFAM" id="SSF51126">
    <property type="entry name" value="Pectin lyase-like"/>
    <property type="match status" value="1"/>
</dbReference>
<dbReference type="RefSeq" id="WP_182530413.1">
    <property type="nucleotide sequence ID" value="NZ_JACGXL010000002.1"/>
</dbReference>
<accession>A0A839EXH3</accession>
<dbReference type="Gene3D" id="2.160.20.10">
    <property type="entry name" value="Single-stranded right-handed beta-helix, Pectin lyase-like"/>
    <property type="match status" value="1"/>
</dbReference>
<gene>
    <name evidence="2" type="ORF">FHW12_001547</name>
</gene>
<feature type="signal peptide" evidence="1">
    <location>
        <begin position="1"/>
        <end position="26"/>
    </location>
</feature>
<evidence type="ECO:0000256" key="1">
    <source>
        <dbReference type="SAM" id="SignalP"/>
    </source>
</evidence>
<keyword evidence="3" id="KW-1185">Reference proteome</keyword>
<dbReference type="EMBL" id="JACGXL010000002">
    <property type="protein sequence ID" value="MBA8887333.1"/>
    <property type="molecule type" value="Genomic_DNA"/>
</dbReference>
<evidence type="ECO:0000313" key="2">
    <source>
        <dbReference type="EMBL" id="MBA8887333.1"/>
    </source>
</evidence>
<name>A0A839EXH3_9GAMM</name>
<sequence>MAANPYRRLISAFVATALSMGAPLGAAATPAPRGGTVVAVTTCDDAGNGSLRDAVQDAPDGAVIDLGALPCSDRTIHLTSGEIAFTNAGTLSIRGVPIVFASTPGASPAAVTIDAGGTSRVFSQSGTGLLAIVGVALRNGRSDEPGGCLASEGDVRLEDSVVGDCVVAATTFGSGVGGGLYVAHALTLVNSIVVGNAARGDSAVSGGGFAVGGALDVAYSTIAGNSAIATGVFGDGGGLSANGDVLIEHSTISGNTATDIGGAYLLGADGVATLRIVDSTISGNSGAQVGGMMALQSPVAIASSTIAFNSASGAGGVGGLAVANSPTLESTIVSGNLAANVAADVSTSCFGGGDCGLHVDGHANLFGAANLPVPVDTLSVDPRLLALADNGGPTRTHALQPGSPAIDAGNATGAGSGTLDSDQLGADYARIVGTAADIGAYESGAGPQRIFEDGFDCIVTPAFPVAKVEC</sequence>